<name>A0A0D7EWU1_RHOPL</name>
<accession>A0A0D7EWU1</accession>
<dbReference type="RefSeq" id="WP_044408714.1">
    <property type="nucleotide sequence ID" value="NZ_JXXE01000168.1"/>
</dbReference>
<dbReference type="PATRIC" id="fig|1076.23.peg.1039"/>
<comment type="similarity">
    <text evidence="1 2">Belongs to the HupG/HyaE family.</text>
</comment>
<dbReference type="Proteomes" id="UP000032515">
    <property type="component" value="Unassembled WGS sequence"/>
</dbReference>
<dbReference type="InterPro" id="IPR036249">
    <property type="entry name" value="Thioredoxin-like_sf"/>
</dbReference>
<dbReference type="OrthoDB" id="6560050at2"/>
<evidence type="ECO:0000313" key="4">
    <source>
        <dbReference type="Proteomes" id="UP000032515"/>
    </source>
</evidence>
<evidence type="ECO:0000256" key="1">
    <source>
        <dbReference type="ARBA" id="ARBA00009004"/>
    </source>
</evidence>
<gene>
    <name evidence="3" type="ORF">OO17_08635</name>
</gene>
<proteinExistence type="inferred from homology"/>
<dbReference type="Gene3D" id="1.20.5.510">
    <property type="entry name" value="Single helix bin"/>
    <property type="match status" value="1"/>
</dbReference>
<organism evidence="3 4">
    <name type="scientific">Rhodopseudomonas palustris</name>
    <dbReference type="NCBI Taxonomy" id="1076"/>
    <lineage>
        <taxon>Bacteria</taxon>
        <taxon>Pseudomonadati</taxon>
        <taxon>Pseudomonadota</taxon>
        <taxon>Alphaproteobacteria</taxon>
        <taxon>Hyphomicrobiales</taxon>
        <taxon>Nitrobacteraceae</taxon>
        <taxon>Rhodopseudomonas</taxon>
    </lineage>
</organism>
<sequence length="147" mass="15608">MTSRTPSIRLRPGLPTLDVAEVDAFLTSAEAAGAVPILLFSGDVQRWPEAADVAVVLPELIEAFQGRLHGAVIAPQAEAALATRFSVQVYPSLVLWGGGEVLEIIPKIKDWSVYVARISAVLDRGGQPARSSAKVVKSMSFLNRGAS</sequence>
<evidence type="ECO:0000313" key="3">
    <source>
        <dbReference type="EMBL" id="KIZ45020.1"/>
    </source>
</evidence>
<dbReference type="AlphaFoldDB" id="A0A0D7EWU1"/>
<reference evidence="3 4" key="1">
    <citation type="submission" date="2014-11" db="EMBL/GenBank/DDBJ databases">
        <title>Genomics and ecophysiology of heterotrophic nitrogen fixing bacteria isolated from estuarine surface water.</title>
        <authorList>
            <person name="Bentzon-Tilia M."/>
            <person name="Severin I."/>
            <person name="Hansen L.H."/>
            <person name="Riemann L."/>
        </authorList>
    </citation>
    <scope>NUCLEOTIDE SEQUENCE [LARGE SCALE GENOMIC DNA]</scope>
    <source>
        <strain evidence="3 4">BAL398</strain>
    </source>
</reference>
<evidence type="ECO:0000256" key="2">
    <source>
        <dbReference type="PIRNR" id="PIRNR038934"/>
    </source>
</evidence>
<dbReference type="EMBL" id="JXXE01000168">
    <property type="protein sequence ID" value="KIZ45020.1"/>
    <property type="molecule type" value="Genomic_DNA"/>
</dbReference>
<dbReference type="InterPro" id="IPR010893">
    <property type="entry name" value="NiFe-hyd_mat_HyaE"/>
</dbReference>
<dbReference type="Pfam" id="PF07449">
    <property type="entry name" value="HyaE"/>
    <property type="match status" value="1"/>
</dbReference>
<protein>
    <recommendedName>
        <fullName evidence="2">Hydrogenase expression/formation protein</fullName>
    </recommendedName>
</protein>
<dbReference type="Gene3D" id="3.40.30.10">
    <property type="entry name" value="Glutaredoxin"/>
    <property type="match status" value="1"/>
</dbReference>
<comment type="caution">
    <text evidence="3">The sequence shown here is derived from an EMBL/GenBank/DDBJ whole genome shotgun (WGS) entry which is preliminary data.</text>
</comment>
<dbReference type="PIRSF" id="PIRSF038934">
    <property type="entry name" value="HyaE_HupG"/>
    <property type="match status" value="1"/>
</dbReference>
<dbReference type="SUPFAM" id="SSF52833">
    <property type="entry name" value="Thioredoxin-like"/>
    <property type="match status" value="1"/>
</dbReference>